<dbReference type="InterPro" id="IPR050072">
    <property type="entry name" value="Peptidase_M20A"/>
</dbReference>
<dbReference type="PANTHER" id="PTHR43808">
    <property type="entry name" value="ACETYLORNITHINE DEACETYLASE"/>
    <property type="match status" value="1"/>
</dbReference>
<dbReference type="STRING" id="1123282.SAMN02745823_01388"/>
<organism evidence="9 10">
    <name type="scientific">Sporobacter termitidis DSM 10068</name>
    <dbReference type="NCBI Taxonomy" id="1123282"/>
    <lineage>
        <taxon>Bacteria</taxon>
        <taxon>Bacillati</taxon>
        <taxon>Bacillota</taxon>
        <taxon>Clostridia</taxon>
        <taxon>Eubacteriales</taxon>
        <taxon>Oscillospiraceae</taxon>
        <taxon>Sporobacter</taxon>
    </lineage>
</organism>
<keyword evidence="10" id="KW-1185">Reference proteome</keyword>
<name>A0A1M5WU02_9FIRM</name>
<dbReference type="SUPFAM" id="SSF53187">
    <property type="entry name" value="Zn-dependent exopeptidases"/>
    <property type="match status" value="1"/>
</dbReference>
<evidence type="ECO:0000313" key="10">
    <source>
        <dbReference type="Proteomes" id="UP000183995"/>
    </source>
</evidence>
<proteinExistence type="inferred from homology"/>
<dbReference type="SUPFAM" id="SSF55031">
    <property type="entry name" value="Bacterial exopeptidase dimerisation domain"/>
    <property type="match status" value="1"/>
</dbReference>
<keyword evidence="7" id="KW-0224">Dipeptidase</keyword>
<dbReference type="InterPro" id="IPR010964">
    <property type="entry name" value="M20A_pepV-rel"/>
</dbReference>
<dbReference type="InterPro" id="IPR036264">
    <property type="entry name" value="Bact_exopeptidase_dim_dom"/>
</dbReference>
<keyword evidence="4" id="KW-0479">Metal-binding</keyword>
<keyword evidence="5" id="KW-0378">Hydrolase</keyword>
<dbReference type="GO" id="GO:0006526">
    <property type="term" value="P:L-arginine biosynthetic process"/>
    <property type="evidence" value="ECO:0007669"/>
    <property type="project" value="TreeGrafter"/>
</dbReference>
<comment type="similarity">
    <text evidence="2">Belongs to the peptidase M20A family.</text>
</comment>
<dbReference type="EMBL" id="FQXV01000004">
    <property type="protein sequence ID" value="SHH91125.1"/>
    <property type="molecule type" value="Genomic_DNA"/>
</dbReference>
<dbReference type="InterPro" id="IPR001261">
    <property type="entry name" value="ArgE/DapE_CS"/>
</dbReference>
<evidence type="ECO:0000256" key="5">
    <source>
        <dbReference type="ARBA" id="ARBA00022801"/>
    </source>
</evidence>
<evidence type="ECO:0000256" key="1">
    <source>
        <dbReference type="ARBA" id="ARBA00001947"/>
    </source>
</evidence>
<dbReference type="OrthoDB" id="9761532at2"/>
<accession>A0A1M5WU02</accession>
<dbReference type="PANTHER" id="PTHR43808:SF31">
    <property type="entry name" value="N-ACETYL-L-CITRULLINE DEACETYLASE"/>
    <property type="match status" value="1"/>
</dbReference>
<protein>
    <submittedName>
        <fullName evidence="9">Succinyl-diaminopimelate desuccinylase</fullName>
    </submittedName>
</protein>
<dbReference type="GO" id="GO:0008777">
    <property type="term" value="F:acetylornithine deacetylase activity"/>
    <property type="evidence" value="ECO:0007669"/>
    <property type="project" value="TreeGrafter"/>
</dbReference>
<dbReference type="PROSITE" id="PS00758">
    <property type="entry name" value="ARGE_DAPE_CPG2_1"/>
    <property type="match status" value="1"/>
</dbReference>
<gene>
    <name evidence="9" type="ORF">SAMN02745823_01388</name>
</gene>
<evidence type="ECO:0000256" key="3">
    <source>
        <dbReference type="ARBA" id="ARBA00022670"/>
    </source>
</evidence>
<keyword evidence="3" id="KW-0645">Protease</keyword>
<evidence type="ECO:0000256" key="6">
    <source>
        <dbReference type="ARBA" id="ARBA00022833"/>
    </source>
</evidence>
<keyword evidence="8" id="KW-0482">Metalloprotease</keyword>
<dbReference type="GO" id="GO:0016805">
    <property type="term" value="F:dipeptidase activity"/>
    <property type="evidence" value="ECO:0007669"/>
    <property type="project" value="UniProtKB-KW"/>
</dbReference>
<dbReference type="AlphaFoldDB" id="A0A1M5WU02"/>
<comment type="cofactor">
    <cofactor evidence="1">
        <name>Zn(2+)</name>
        <dbReference type="ChEBI" id="CHEBI:29105"/>
    </cofactor>
</comment>
<evidence type="ECO:0000256" key="7">
    <source>
        <dbReference type="ARBA" id="ARBA00022997"/>
    </source>
</evidence>
<dbReference type="NCBIfam" id="TIGR01887">
    <property type="entry name" value="dipeptidaselike"/>
    <property type="match status" value="1"/>
</dbReference>
<evidence type="ECO:0000256" key="2">
    <source>
        <dbReference type="ARBA" id="ARBA00006247"/>
    </source>
</evidence>
<dbReference type="Proteomes" id="UP000183995">
    <property type="component" value="Unassembled WGS sequence"/>
</dbReference>
<sequence length="471" mass="49818">MKNKENLRAEIDAWFDSHADALVRDLGTLIAVNSVRGEALPGKPYGEGPAAALAAAGRILEEKGFKPVNFENHVVTADLNGQEPTLGILAHLDTVTVGESWTSDPFTLQERGGALYGRGVIDDKGPAVAAIHALEAARALAPELTKGCRLILGSAEETGHDDLAFYRKTNKMPPSVFTPDADYPVVNLEKGRFVPTFGAAWAESSATPCVVSVTGGATANVVPNHAEAVVEGLPLAYVQARCFEYASKFHTSISAAAFHDGVKITASGVASHAMMPQEGLNAQTALLAVLSELPLHNCPALTCIKKLAELFPHGDTAGETLGIAMRDDISGPLTLNFGVLSLGPTGFTANFDCRSPKCATEENLYDVTVRALTGAGFTVSDIQKTPCHHTPAESPLVQTLLKVYEDYTGNKGECISLGGQTYVHDIDGGVAFGPSFPGVDNRLHGADEFISRNDLILSAKMYTQAIIDMCS</sequence>
<dbReference type="RefSeq" id="WP_073077101.1">
    <property type="nucleotide sequence ID" value="NZ_FQXV01000004.1"/>
</dbReference>
<dbReference type="GO" id="GO:0006508">
    <property type="term" value="P:proteolysis"/>
    <property type="evidence" value="ECO:0007669"/>
    <property type="project" value="UniProtKB-KW"/>
</dbReference>
<evidence type="ECO:0000256" key="4">
    <source>
        <dbReference type="ARBA" id="ARBA00022723"/>
    </source>
</evidence>
<evidence type="ECO:0000313" key="9">
    <source>
        <dbReference type="EMBL" id="SHH91125.1"/>
    </source>
</evidence>
<dbReference type="Gene3D" id="3.30.70.360">
    <property type="match status" value="2"/>
</dbReference>
<evidence type="ECO:0000256" key="8">
    <source>
        <dbReference type="ARBA" id="ARBA00023049"/>
    </source>
</evidence>
<dbReference type="GO" id="GO:0008270">
    <property type="term" value="F:zinc ion binding"/>
    <property type="evidence" value="ECO:0007669"/>
    <property type="project" value="InterPro"/>
</dbReference>
<keyword evidence="6" id="KW-0862">Zinc</keyword>
<dbReference type="Pfam" id="PF01546">
    <property type="entry name" value="Peptidase_M20"/>
    <property type="match status" value="1"/>
</dbReference>
<reference evidence="9 10" key="1">
    <citation type="submission" date="2016-11" db="EMBL/GenBank/DDBJ databases">
        <authorList>
            <person name="Jaros S."/>
            <person name="Januszkiewicz K."/>
            <person name="Wedrychowicz H."/>
        </authorList>
    </citation>
    <scope>NUCLEOTIDE SEQUENCE [LARGE SCALE GENOMIC DNA]</scope>
    <source>
        <strain evidence="9 10">DSM 10068</strain>
    </source>
</reference>
<dbReference type="Gene3D" id="3.40.630.10">
    <property type="entry name" value="Zn peptidases"/>
    <property type="match status" value="1"/>
</dbReference>
<dbReference type="InterPro" id="IPR002933">
    <property type="entry name" value="Peptidase_M20"/>
</dbReference>
<dbReference type="GO" id="GO:0008237">
    <property type="term" value="F:metallopeptidase activity"/>
    <property type="evidence" value="ECO:0007669"/>
    <property type="project" value="UniProtKB-KW"/>
</dbReference>